<dbReference type="EMBL" id="NCSJ02000065">
    <property type="protein sequence ID" value="RFU31926.1"/>
    <property type="molecule type" value="Genomic_DNA"/>
</dbReference>
<evidence type="ECO:0000313" key="6">
    <source>
        <dbReference type="EMBL" id="RFU31926.1"/>
    </source>
</evidence>
<proteinExistence type="predicted"/>
<dbReference type="GO" id="GO:0008312">
    <property type="term" value="F:7S RNA binding"/>
    <property type="evidence" value="ECO:0007669"/>
    <property type="project" value="InterPro"/>
</dbReference>
<name>A0A3E2HET6_SCYLI</name>
<protein>
    <recommendedName>
        <fullName evidence="8">Signal recognition particle SRP19 subunit</fullName>
    </recommendedName>
</protein>
<evidence type="ECO:0000256" key="4">
    <source>
        <dbReference type="ARBA" id="ARBA00023274"/>
    </source>
</evidence>
<dbReference type="GO" id="GO:0006617">
    <property type="term" value="P:SRP-dependent cotranslational protein targeting to membrane, signal sequence recognition"/>
    <property type="evidence" value="ECO:0007669"/>
    <property type="project" value="TreeGrafter"/>
</dbReference>
<feature type="region of interest" description="Disordered" evidence="5">
    <location>
        <begin position="257"/>
        <end position="283"/>
    </location>
</feature>
<dbReference type="Gene3D" id="3.30.56.30">
    <property type="entry name" value="Signal recognition particle, SRP19-like subunit"/>
    <property type="match status" value="1"/>
</dbReference>
<organism evidence="6 7">
    <name type="scientific">Scytalidium lignicola</name>
    <name type="common">Hyphomycete</name>
    <dbReference type="NCBI Taxonomy" id="5539"/>
    <lineage>
        <taxon>Eukaryota</taxon>
        <taxon>Fungi</taxon>
        <taxon>Dikarya</taxon>
        <taxon>Ascomycota</taxon>
        <taxon>Pezizomycotina</taxon>
        <taxon>Leotiomycetes</taxon>
        <taxon>Leotiomycetes incertae sedis</taxon>
        <taxon>Scytalidium</taxon>
    </lineage>
</organism>
<evidence type="ECO:0000256" key="1">
    <source>
        <dbReference type="ARBA" id="ARBA00004496"/>
    </source>
</evidence>
<feature type="compositionally biased region" description="Acidic residues" evidence="5">
    <location>
        <begin position="8"/>
        <end position="32"/>
    </location>
</feature>
<keyword evidence="2" id="KW-0963">Cytoplasm</keyword>
<dbReference type="AlphaFoldDB" id="A0A3E2HET6"/>
<dbReference type="PANTHER" id="PTHR17453:SF0">
    <property type="entry name" value="SIGNAL RECOGNITION PARTICLE 19 KDA PROTEIN"/>
    <property type="match status" value="1"/>
</dbReference>
<feature type="non-terminal residue" evidence="6">
    <location>
        <position position="283"/>
    </location>
</feature>
<dbReference type="STRING" id="5539.A0A3E2HET6"/>
<dbReference type="InterPro" id="IPR036521">
    <property type="entry name" value="SRP19-like_sf"/>
</dbReference>
<feature type="region of interest" description="Disordered" evidence="5">
    <location>
        <begin position="1"/>
        <end position="85"/>
    </location>
</feature>
<keyword evidence="3" id="KW-0733">Signal recognition particle</keyword>
<evidence type="ECO:0000313" key="7">
    <source>
        <dbReference type="Proteomes" id="UP000258309"/>
    </source>
</evidence>
<dbReference type="OrthoDB" id="2190947at2759"/>
<keyword evidence="4" id="KW-0687">Ribonucleoprotein</keyword>
<dbReference type="SUPFAM" id="SSF69695">
    <property type="entry name" value="SRP19"/>
    <property type="match status" value="1"/>
</dbReference>
<keyword evidence="7" id="KW-1185">Reference proteome</keyword>
<evidence type="ECO:0000256" key="3">
    <source>
        <dbReference type="ARBA" id="ARBA00023135"/>
    </source>
</evidence>
<dbReference type="FunFam" id="3.30.56.30:FF:000003">
    <property type="entry name" value="Signal recognition particle SEC65 subunit"/>
    <property type="match status" value="1"/>
</dbReference>
<feature type="non-terminal residue" evidence="6">
    <location>
        <position position="1"/>
    </location>
</feature>
<evidence type="ECO:0000256" key="2">
    <source>
        <dbReference type="ARBA" id="ARBA00022490"/>
    </source>
</evidence>
<feature type="compositionally biased region" description="Polar residues" evidence="5">
    <location>
        <begin position="43"/>
        <end position="82"/>
    </location>
</feature>
<feature type="compositionally biased region" description="Basic residues" evidence="5">
    <location>
        <begin position="273"/>
        <end position="283"/>
    </location>
</feature>
<accession>A0A3E2HET6</accession>
<reference evidence="6 7" key="1">
    <citation type="submission" date="2018-05" db="EMBL/GenBank/DDBJ databases">
        <title>Draft genome sequence of Scytalidium lignicola DSM 105466, a ubiquitous saprotrophic fungus.</title>
        <authorList>
            <person name="Buettner E."/>
            <person name="Gebauer A.M."/>
            <person name="Hofrichter M."/>
            <person name="Liers C."/>
            <person name="Kellner H."/>
        </authorList>
    </citation>
    <scope>NUCLEOTIDE SEQUENCE [LARGE SCALE GENOMIC DNA]</scope>
    <source>
        <strain evidence="6 7">DSM 105466</strain>
    </source>
</reference>
<dbReference type="Proteomes" id="UP000258309">
    <property type="component" value="Unassembled WGS sequence"/>
</dbReference>
<dbReference type="PANTHER" id="PTHR17453">
    <property type="entry name" value="SIGNAL RECOGNITION PARTICLE 19 KD PROTEIN"/>
    <property type="match status" value="1"/>
</dbReference>
<comment type="subcellular location">
    <subcellularLocation>
        <location evidence="1">Cytoplasm</location>
    </subcellularLocation>
</comment>
<gene>
    <name evidence="6" type="ORF">B7463_g4422</name>
</gene>
<comment type="caution">
    <text evidence="6">The sequence shown here is derived from an EMBL/GenBank/DDBJ whole genome shotgun (WGS) entry which is preliminary data.</text>
</comment>
<evidence type="ECO:0000256" key="5">
    <source>
        <dbReference type="SAM" id="MobiDB-lite"/>
    </source>
</evidence>
<dbReference type="GO" id="GO:0005786">
    <property type="term" value="C:signal recognition particle, endoplasmic reticulum targeting"/>
    <property type="evidence" value="ECO:0007669"/>
    <property type="project" value="UniProtKB-KW"/>
</dbReference>
<dbReference type="Pfam" id="PF01922">
    <property type="entry name" value="SRP19"/>
    <property type="match status" value="1"/>
</dbReference>
<dbReference type="OMA" id="NPFKEAM"/>
<sequence length="283" mass="30803">MSHARIEEVEDSDLGSDPSEEDIDDLGSDFDEREILKQRTGPRPSQVQPPTAANANPSLINPSTIPSKPSQITTASDGTQFHTTEDDSKYKDFQCIYPIYFDANRTRAEGRRVGIEQAVPNPMAREIVAACGKLRLETLFEPAKTHPKDWANPGRVKIKIKGGNNPTIKNKHHLYTLISKHLKANPTTEEVAVRVRVPGVPTPDPKKPYPRPAVPKGWKMGSILPYYSPAITGGGISDNIFKDMMAEMQGQIPGMPPGAADAFGGGGGAIEGKKKKEKKKGKA</sequence>
<dbReference type="InterPro" id="IPR002778">
    <property type="entry name" value="Signal_recog_particle_SRP19"/>
</dbReference>
<evidence type="ECO:0008006" key="8">
    <source>
        <dbReference type="Google" id="ProtNLM"/>
    </source>
</evidence>